<dbReference type="EMBL" id="LCYN01000001">
    <property type="protein sequence ID" value="KLA01374.1"/>
    <property type="molecule type" value="Genomic_DNA"/>
</dbReference>
<organism evidence="2 3">
    <name type="scientific">Bacillus wiedmannii</name>
    <dbReference type="NCBI Taxonomy" id="1890302"/>
    <lineage>
        <taxon>Bacteria</taxon>
        <taxon>Bacillati</taxon>
        <taxon>Bacillota</taxon>
        <taxon>Bacilli</taxon>
        <taxon>Bacillales</taxon>
        <taxon>Bacillaceae</taxon>
        <taxon>Bacillus</taxon>
        <taxon>Bacillus cereus group</taxon>
    </lineage>
</organism>
<proteinExistence type="predicted"/>
<dbReference type="Proteomes" id="UP000035350">
    <property type="component" value="Unassembled WGS sequence"/>
</dbReference>
<protein>
    <submittedName>
        <fullName evidence="2">Uncharacterized protein</fullName>
    </submittedName>
</protein>
<keyword evidence="1" id="KW-0812">Transmembrane</keyword>
<accession>A0A0G8CNF9</accession>
<feature type="transmembrane region" description="Helical" evidence="1">
    <location>
        <begin position="71"/>
        <end position="91"/>
    </location>
</feature>
<evidence type="ECO:0000313" key="2">
    <source>
        <dbReference type="EMBL" id="KLA01374.1"/>
    </source>
</evidence>
<feature type="transmembrane region" description="Helical" evidence="1">
    <location>
        <begin position="48"/>
        <end position="64"/>
    </location>
</feature>
<dbReference type="PATRIC" id="fig|1396.433.peg.91"/>
<reference evidence="2 3" key="1">
    <citation type="journal article" date="2015" name="Genome Announc.">
        <title>Next-Generation Whole-Genome Sequencing of Eight Strains of Bacillus cereus, Isolated from Food.</title>
        <authorList>
            <person name="Krawczyk A.O."/>
            <person name="de Jong A."/>
            <person name="Eijlander R.T."/>
            <person name="Berendsen E.M."/>
            <person name="Holsappel S."/>
            <person name="Wells-Bennik M.H."/>
            <person name="Kuipers O.P."/>
        </authorList>
    </citation>
    <scope>NUCLEOTIDE SEQUENCE [LARGE SCALE GENOMIC DNA]</scope>
    <source>
        <strain evidence="2 3">B4147</strain>
    </source>
</reference>
<reference evidence="3" key="2">
    <citation type="submission" date="2015-04" db="EMBL/GenBank/DDBJ databases">
        <title>Draft Genome Sequences of Eight Spore-Forming Food Isolates of Bacillus cereus Genome sequencing.</title>
        <authorList>
            <person name="Krawcyk A.O."/>
            <person name="de Jong A."/>
            <person name="Eijlander R.T."/>
            <person name="Berendsen E.M."/>
            <person name="Holsappel S."/>
            <person name="Wells-Bennik M."/>
            <person name="Kuipers O.P."/>
        </authorList>
    </citation>
    <scope>NUCLEOTIDE SEQUENCE [LARGE SCALE GENOMIC DNA]</scope>
    <source>
        <strain evidence="3">B4147</strain>
    </source>
</reference>
<sequence>MLLLVQAGIINTDQTLKGNMTMKRYFNFISLFLTVLVIINLTNIHTKYQFFIGASIALCLTIISTNEIIKFLATSSLLVYAFAAFTLLSIAC</sequence>
<evidence type="ECO:0000256" key="1">
    <source>
        <dbReference type="SAM" id="Phobius"/>
    </source>
</evidence>
<comment type="caution">
    <text evidence="2">The sequence shown here is derived from an EMBL/GenBank/DDBJ whole genome shotgun (WGS) entry which is preliminary data.</text>
</comment>
<gene>
    <name evidence="2" type="ORF">B4147_1041</name>
</gene>
<keyword evidence="1" id="KW-1133">Transmembrane helix</keyword>
<keyword evidence="1" id="KW-0472">Membrane</keyword>
<name>A0A0G8CNF9_9BACI</name>
<evidence type="ECO:0000313" key="3">
    <source>
        <dbReference type="Proteomes" id="UP000035350"/>
    </source>
</evidence>
<feature type="transmembrane region" description="Helical" evidence="1">
    <location>
        <begin position="25"/>
        <end position="42"/>
    </location>
</feature>
<dbReference type="AlphaFoldDB" id="A0A0G8CNF9"/>